<dbReference type="PANTHER" id="PTHR47961">
    <property type="entry name" value="DNA POLYMERASE THETA, PUTATIVE (AFU_ORTHOLOGUE AFUA_1G05260)-RELATED"/>
    <property type="match status" value="1"/>
</dbReference>
<dbReference type="PROSITE" id="PS51194">
    <property type="entry name" value="HELICASE_CTER"/>
    <property type="match status" value="1"/>
</dbReference>
<dbReference type="InterPro" id="IPR011545">
    <property type="entry name" value="DEAD/DEAH_box_helicase_dom"/>
</dbReference>
<evidence type="ECO:0000256" key="1">
    <source>
        <dbReference type="ARBA" id="ARBA00022741"/>
    </source>
</evidence>
<evidence type="ECO:0000259" key="6">
    <source>
        <dbReference type="PROSITE" id="PS51194"/>
    </source>
</evidence>
<dbReference type="SMART" id="SM00490">
    <property type="entry name" value="HELICc"/>
    <property type="match status" value="1"/>
</dbReference>
<evidence type="ECO:0000313" key="8">
    <source>
        <dbReference type="Proteomes" id="UP000219565"/>
    </source>
</evidence>
<evidence type="ECO:0000259" key="5">
    <source>
        <dbReference type="PROSITE" id="PS51192"/>
    </source>
</evidence>
<dbReference type="EMBL" id="OBEG01000001">
    <property type="protein sequence ID" value="SNY79993.1"/>
    <property type="molecule type" value="Genomic_DNA"/>
</dbReference>
<dbReference type="InterPro" id="IPR050474">
    <property type="entry name" value="Hel308_SKI2-like"/>
</dbReference>
<keyword evidence="3 7" id="KW-0347">Helicase</keyword>
<dbReference type="SUPFAM" id="SSF52540">
    <property type="entry name" value="P-loop containing nucleoside triphosphate hydrolases"/>
    <property type="match status" value="1"/>
</dbReference>
<dbReference type="PANTHER" id="PTHR47961:SF6">
    <property type="entry name" value="DNA-DIRECTED DNA POLYMERASE"/>
    <property type="match status" value="1"/>
</dbReference>
<dbReference type="PROSITE" id="PS51192">
    <property type="entry name" value="HELICASE_ATP_BIND_1"/>
    <property type="match status" value="1"/>
</dbReference>
<dbReference type="AlphaFoldDB" id="A0A285L6A9"/>
<organism evidence="7 8">
    <name type="scientific">Nocardia amikacinitolerans</name>
    <dbReference type="NCBI Taxonomy" id="756689"/>
    <lineage>
        <taxon>Bacteria</taxon>
        <taxon>Bacillati</taxon>
        <taxon>Actinomycetota</taxon>
        <taxon>Actinomycetes</taxon>
        <taxon>Mycobacteriales</taxon>
        <taxon>Nocardiaceae</taxon>
        <taxon>Nocardia</taxon>
    </lineage>
</organism>
<feature type="domain" description="Helicase ATP-binding" evidence="5">
    <location>
        <begin position="300"/>
        <end position="474"/>
    </location>
</feature>
<evidence type="ECO:0000256" key="2">
    <source>
        <dbReference type="ARBA" id="ARBA00022801"/>
    </source>
</evidence>
<evidence type="ECO:0000256" key="3">
    <source>
        <dbReference type="ARBA" id="ARBA00022806"/>
    </source>
</evidence>
<sequence>MFNRGVDELLRALPQLRGLDADRIRRMLTRAWLEAVDLRDLGGDGVSGAQDLGDLRRLATALEVYAILADEIDSETRKACAFVAAEALEVVREVVTLNPGLSRPWLFGTEDRFQRVEAGLLYLIAGYDANAALVGRDLGIRPTNEPTAAGQVESWTLASIRALLLLKLPPGDAQPPPLALYAKLHDRLRDAILLRLGEAVRAHLFWLMFITDDSTRGIGAIRSLIADIERPAAGFDASASYSDLHHLALLLLAALGGTADRALRMVPPPPDDGGRFVRFQRHRSEERPLLWPAAAAYVKAAMPGPHTHAVVSVPTGAGKSAVAELAIAQAIRHGWVLYLSPTNALAGQIRRQLNEVIGALPGVMIREFVGGAEYTELEGEALGTVGESQILVMTPEKCSLALRQDPTAFERMTLCVVDEAHALGEAGQRAVIAELVVSEVLYRAPAARVLMLSALMANPADIADWLQGATGVDACVVDTPWRPTRTLRAIAGLDRGLYRSNRHAAAKKAAGLSGRLKNAPFDAPLALFVGLQGAWRTSDPSDFALAPTSIRISLKYHRDNGVDLSGYVNATVHALVQALGREEHRVLAFLPSSKHYCFAAARKMTGFPEARPVELTDEIDAQLLLSEAELGGPSALRAALGKRLAVHTSAMLAEERRASELAFEGGIARAMFATGTIAQGLNLPATVVVIGGTKIGWDQTASSQEEKERARAQLLNAIGRAGRANVAPRSMAIVVPDNAIEVDTNTQVANTVVQAEFLRDEDASTEVSSQLRGLIDDAMNGSLDVDTMTSSEQTAFAFLSYAAEGNAAEGVLRRSWAVHSAGATSSAAQLGRMLDNAGGAFLRSRSAPAWVALAAHRAGVALPDAASLYRVLEQHLIDNAPPSTIREWARAMLVVLYTLDSDELEQVLPAKPFAATQIAPIWSGANDQNSGWRTLNSALGAWFDGEPLIEVARHIDQKDPQGKFERGQQDPLPRTLRVVNDGFSFRLSIVAGALGAIVAAGRENSAEPTWDLPEDSTRTLALLPLAIRYGAGSPSVIAWMRAGARPRVVAHLLDRLVHPPTGLDDDALHSWARTQLRSIGMREIRPANTEEERALIDALITASTAI</sequence>
<reference evidence="7 8" key="1">
    <citation type="submission" date="2017-09" db="EMBL/GenBank/DDBJ databases">
        <authorList>
            <person name="Ehlers B."/>
            <person name="Leendertz F.H."/>
        </authorList>
    </citation>
    <scope>NUCLEOTIDE SEQUENCE [LARGE SCALE GENOMIC DNA]</scope>
    <source>
        <strain evidence="7 8">DSM 45537</strain>
    </source>
</reference>
<gene>
    <name evidence="7" type="ORF">SAMN04244553_1789</name>
</gene>
<dbReference type="GO" id="GO:0003676">
    <property type="term" value="F:nucleic acid binding"/>
    <property type="evidence" value="ECO:0007669"/>
    <property type="project" value="InterPro"/>
</dbReference>
<dbReference type="GO" id="GO:0016787">
    <property type="term" value="F:hydrolase activity"/>
    <property type="evidence" value="ECO:0007669"/>
    <property type="project" value="UniProtKB-KW"/>
</dbReference>
<dbReference type="GO" id="GO:0005524">
    <property type="term" value="F:ATP binding"/>
    <property type="evidence" value="ECO:0007669"/>
    <property type="project" value="UniProtKB-KW"/>
</dbReference>
<dbReference type="InterPro" id="IPR001650">
    <property type="entry name" value="Helicase_C-like"/>
</dbReference>
<dbReference type="Pfam" id="PF00270">
    <property type="entry name" value="DEAD"/>
    <property type="match status" value="1"/>
</dbReference>
<proteinExistence type="predicted"/>
<dbReference type="Proteomes" id="UP000219565">
    <property type="component" value="Unassembled WGS sequence"/>
</dbReference>
<dbReference type="Gene3D" id="3.40.50.300">
    <property type="entry name" value="P-loop containing nucleotide triphosphate hydrolases"/>
    <property type="match status" value="2"/>
</dbReference>
<keyword evidence="2" id="KW-0378">Hydrolase</keyword>
<protein>
    <submittedName>
        <fullName evidence="7">Helicase conserved C-terminal domain-containing protein</fullName>
    </submittedName>
</protein>
<feature type="domain" description="Helicase C-terminal" evidence="6">
    <location>
        <begin position="574"/>
        <end position="775"/>
    </location>
</feature>
<dbReference type="GO" id="GO:0004386">
    <property type="term" value="F:helicase activity"/>
    <property type="evidence" value="ECO:0007669"/>
    <property type="project" value="UniProtKB-KW"/>
</dbReference>
<dbReference type="OrthoDB" id="9815222at2"/>
<accession>A0A285L6A9</accession>
<dbReference type="SMART" id="SM00487">
    <property type="entry name" value="DEXDc"/>
    <property type="match status" value="1"/>
</dbReference>
<name>A0A285L6A9_9NOCA</name>
<keyword evidence="4" id="KW-0067">ATP-binding</keyword>
<keyword evidence="1" id="KW-0547">Nucleotide-binding</keyword>
<evidence type="ECO:0000313" key="7">
    <source>
        <dbReference type="EMBL" id="SNY79993.1"/>
    </source>
</evidence>
<dbReference type="InterPro" id="IPR014001">
    <property type="entry name" value="Helicase_ATP-bd"/>
</dbReference>
<dbReference type="InterPro" id="IPR027417">
    <property type="entry name" value="P-loop_NTPase"/>
</dbReference>
<keyword evidence="8" id="KW-1185">Reference proteome</keyword>
<evidence type="ECO:0000256" key="4">
    <source>
        <dbReference type="ARBA" id="ARBA00022840"/>
    </source>
</evidence>